<organism evidence="1 2">
    <name type="scientific">Snodgrassella alvi</name>
    <dbReference type="NCBI Taxonomy" id="1196083"/>
    <lineage>
        <taxon>Bacteria</taxon>
        <taxon>Pseudomonadati</taxon>
        <taxon>Pseudomonadota</taxon>
        <taxon>Betaproteobacteria</taxon>
        <taxon>Neisseriales</taxon>
        <taxon>Neisseriaceae</taxon>
        <taxon>Snodgrassella</taxon>
    </lineage>
</organism>
<comment type="caution">
    <text evidence="1">The sequence shown here is derived from an EMBL/GenBank/DDBJ whole genome shotgun (WGS) entry which is preliminary data.</text>
</comment>
<sequence length="139" mass="16588">MNKKFDDCVSDFIKTREPSDYWYDCAILEAIEILKRFNNDDWLFLLKNLKYKPIFWQKRLIECLGDLHNSYELEVILEIINTTDEDLFITCVDSLRFLDLSALDNEKKEQLLSKSERVLETASSPERYILEEVIKKLIK</sequence>
<dbReference type="Proteomes" id="UP000231484">
    <property type="component" value="Unassembled WGS sequence"/>
</dbReference>
<evidence type="ECO:0000313" key="1">
    <source>
        <dbReference type="EMBL" id="PIT53850.1"/>
    </source>
</evidence>
<accession>A0A2N9XW04</accession>
<reference evidence="1 2" key="1">
    <citation type="journal article" date="2017" name="MBio">
        <title>Type VI secretion-mediated competition in the bee gut microbiome.</title>
        <authorList>
            <person name="Steele M.I."/>
            <person name="Kwong W.K."/>
            <person name="Powell J.E."/>
            <person name="Whiteley M."/>
            <person name="Moran N.A."/>
        </authorList>
    </citation>
    <scope>NUCLEOTIDE SEQUENCE [LARGE SCALE GENOMIC DNA]</scope>
    <source>
        <strain evidence="1 2">Occ4-2</strain>
    </source>
</reference>
<name>A0A2N9XW04_9NEIS</name>
<evidence type="ECO:0008006" key="3">
    <source>
        <dbReference type="Google" id="ProtNLM"/>
    </source>
</evidence>
<dbReference type="EMBL" id="MEIQ01000005">
    <property type="protein sequence ID" value="PIT53850.1"/>
    <property type="molecule type" value="Genomic_DNA"/>
</dbReference>
<protein>
    <recommendedName>
        <fullName evidence="3">HEAT repeat domain-containing protein</fullName>
    </recommendedName>
</protein>
<dbReference type="AlphaFoldDB" id="A0A2N9XW04"/>
<proteinExistence type="predicted"/>
<evidence type="ECO:0000313" key="2">
    <source>
        <dbReference type="Proteomes" id="UP000231484"/>
    </source>
</evidence>
<gene>
    <name evidence="1" type="ORF">BHC48_00970</name>
</gene>